<keyword evidence="2" id="KW-1185">Reference proteome</keyword>
<dbReference type="AlphaFoldDB" id="A0A090V6A0"/>
<dbReference type="EMBL" id="BBMZ01000036">
    <property type="protein sequence ID" value="GAL60331.1"/>
    <property type="molecule type" value="Genomic_DNA"/>
</dbReference>
<comment type="caution">
    <text evidence="1">The sequence shown here is derived from an EMBL/GenBank/DDBJ whole genome shotgun (WGS) entry which is preliminary data.</text>
</comment>
<accession>A0A090V6A0</accession>
<evidence type="ECO:0000313" key="1">
    <source>
        <dbReference type="EMBL" id="GAL60331.1"/>
    </source>
</evidence>
<dbReference type="OrthoDB" id="6507161at2"/>
<dbReference type="SUPFAM" id="SSF57997">
    <property type="entry name" value="Tropomyosin"/>
    <property type="match status" value="1"/>
</dbReference>
<name>A0A090V6A0_PSEVU</name>
<organism evidence="1 2">
    <name type="scientific">Pseudescherichia vulneris NBRC 102420</name>
    <dbReference type="NCBI Taxonomy" id="1115515"/>
    <lineage>
        <taxon>Bacteria</taxon>
        <taxon>Pseudomonadati</taxon>
        <taxon>Pseudomonadota</taxon>
        <taxon>Gammaproteobacteria</taxon>
        <taxon>Enterobacterales</taxon>
        <taxon>Enterobacteriaceae</taxon>
        <taxon>Pseudescherichia</taxon>
    </lineage>
</organism>
<dbReference type="RefSeq" id="WP_052512389.1">
    <property type="nucleotide sequence ID" value="NZ_BBMZ01000036.1"/>
</dbReference>
<dbReference type="Proteomes" id="UP000029462">
    <property type="component" value="Unassembled WGS sequence"/>
</dbReference>
<evidence type="ECO:0000313" key="2">
    <source>
        <dbReference type="Proteomes" id="UP000029462"/>
    </source>
</evidence>
<gene>
    <name evidence="1" type="ORF">EV102420_36_00060</name>
</gene>
<dbReference type="eggNOG" id="ENOG50308ZG">
    <property type="taxonomic scope" value="Bacteria"/>
</dbReference>
<evidence type="ECO:0008006" key="3">
    <source>
        <dbReference type="Google" id="ProtNLM"/>
    </source>
</evidence>
<reference evidence="1 2" key="1">
    <citation type="submission" date="2014-09" db="EMBL/GenBank/DDBJ databases">
        <title>Whole genome shotgun sequence of Escherichia vulneris NBRC 102420.</title>
        <authorList>
            <person name="Yoshida Y."/>
            <person name="Hosoyama A."/>
            <person name="Tsuchikane K."/>
            <person name="Ohji S."/>
            <person name="Ichikawa N."/>
            <person name="Kimura A."/>
            <person name="Yamazoe A."/>
            <person name="Ezaki T."/>
            <person name="Fujita N."/>
        </authorList>
    </citation>
    <scope>NUCLEOTIDE SEQUENCE [LARGE SCALE GENOMIC DNA]</scope>
    <source>
        <strain evidence="1 2">NBRC 102420</strain>
    </source>
</reference>
<sequence>MSDKYAVLASYAQHMVDTGRDVAPFTSQEIVELVAALGQAEQRIAELEKWVRGVEESMISASDRAEAAEKRVAELERRRLTVKLPQGYVIRAGHPINEGERHVMVPKDGGDWLSSFDVEHALLEAGVSVEEKG</sequence>
<proteinExistence type="predicted"/>
<protein>
    <recommendedName>
        <fullName evidence="3">Ead/Ea22-like family protein</fullName>
    </recommendedName>
</protein>
<dbReference type="STRING" id="1115515.EV102420_36_00060"/>